<evidence type="ECO:0000313" key="1">
    <source>
        <dbReference type="EMBL" id="PPK30442.1"/>
    </source>
</evidence>
<gene>
    <name evidence="1" type="ORF">C3928_06645</name>
</gene>
<protein>
    <submittedName>
        <fullName evidence="1">DUF4286 domain-containing protein</fullName>
    </submittedName>
</protein>
<sequence length="104" mass="12390">MVIYEVNLTIDPEIFLQFQAWLKKHVAEIIQFPGFMQAYILKQEKETKSGKEKLTVQYQLDNRDNLARYLAELAPKMREEGIHLFQDKFSADRRIFEVQDVILK</sequence>
<dbReference type="EMBL" id="PQWY01000011">
    <property type="protein sequence ID" value="PPK30442.1"/>
    <property type="molecule type" value="Genomic_DNA"/>
</dbReference>
<dbReference type="RefSeq" id="WP_027226842.1">
    <property type="nucleotide sequence ID" value="NZ_CP017601.1"/>
</dbReference>
<proteinExistence type="predicted"/>
<name>A0A2S6EZ42_LEGPN</name>
<comment type="caution">
    <text evidence="1">The sequence shown here is derived from an EMBL/GenBank/DDBJ whole genome shotgun (WGS) entry which is preliminary data.</text>
</comment>
<dbReference type="Pfam" id="PF14114">
    <property type="entry name" value="DUF4286"/>
    <property type="match status" value="1"/>
</dbReference>
<dbReference type="Proteomes" id="UP000239239">
    <property type="component" value="Unassembled WGS sequence"/>
</dbReference>
<dbReference type="InterPro" id="IPR025563">
    <property type="entry name" value="DUF4286"/>
</dbReference>
<dbReference type="AlphaFoldDB" id="A0A2S6EZ42"/>
<organism evidence="1 2">
    <name type="scientific">Legionella pneumophila</name>
    <dbReference type="NCBI Taxonomy" id="446"/>
    <lineage>
        <taxon>Bacteria</taxon>
        <taxon>Pseudomonadati</taxon>
        <taxon>Pseudomonadota</taxon>
        <taxon>Gammaproteobacteria</taxon>
        <taxon>Legionellales</taxon>
        <taxon>Legionellaceae</taxon>
        <taxon>Legionella</taxon>
    </lineage>
</organism>
<reference evidence="1 2" key="1">
    <citation type="submission" date="2018-02" db="EMBL/GenBank/DDBJ databases">
        <title>Draft genome sequences of four Legionella pneumophila clinical strains isolated in Ontario.</title>
        <authorList>
            <person name="Fortuna A."/>
            <person name="Ramnarine R."/>
            <person name="Li A."/>
            <person name="Frantz C."/>
            <person name="Mallo G."/>
        </authorList>
    </citation>
    <scope>NUCLEOTIDE SEQUENCE [LARGE SCALE GENOMIC DNA]</scope>
    <source>
        <strain evidence="1 2">LG61</strain>
    </source>
</reference>
<evidence type="ECO:0000313" key="2">
    <source>
        <dbReference type="Proteomes" id="UP000239239"/>
    </source>
</evidence>
<dbReference type="OrthoDB" id="34442at2"/>
<accession>A0A2S6EZ42</accession>